<sequence>MLELPPIPRLRPEDRAARRSGLLDLFESHVYGRTPAGGHLDRVAVRTDEPVDGGRRVELDVTVAGPRGERTVPVLVHVPEGAPVAVVVALNFAGNHATTPAPGVRIGRNRDVARGSRASRWPYRAILGRGYAVATAHYEDFEIDSPGHAVEGVRGLFSHDPRDPHGWGAIGAWAWGLSRVFEAMAGVPGFEPGAAVALGHSRLGKAALWAGAQDGRFAAVVANDSGCGGAGLHRHRAPGKETIAAITARFPHWFAPTFAGYADREADLPVDAHELLALIAPRAVHVASAVEDLWADPLGEYLATVAASPAYEAFGLTGTRSVDEGSAVLPTLGQRVGGRLSYHARPGGHDLTAQDWELALDAADDAFTAEAAPS</sequence>
<reference evidence="5 6" key="1">
    <citation type="submission" date="2019-03" db="EMBL/GenBank/DDBJ databases">
        <title>Genomic features of bacteria from cold environments.</title>
        <authorList>
            <person name="Shen L."/>
        </authorList>
    </citation>
    <scope>NUCLEOTIDE SEQUENCE [LARGE SCALE GENOMIC DNA]</scope>
    <source>
        <strain evidence="6">T3246-1</strain>
    </source>
</reference>
<organism evidence="5 6">
    <name type="scientific">Occultella glacieicola</name>
    <dbReference type="NCBI Taxonomy" id="2518684"/>
    <lineage>
        <taxon>Bacteria</taxon>
        <taxon>Bacillati</taxon>
        <taxon>Actinomycetota</taxon>
        <taxon>Actinomycetes</taxon>
        <taxon>Micrococcales</taxon>
        <taxon>Ruaniaceae</taxon>
        <taxon>Occultella</taxon>
    </lineage>
</organism>
<gene>
    <name evidence="5" type="ORF">EXU48_03060</name>
</gene>
<keyword evidence="3" id="KW-0378">Hydrolase</keyword>
<dbReference type="InterPro" id="IPR054579">
    <property type="entry name" value="GCE-like_dom"/>
</dbReference>
<protein>
    <submittedName>
        <fullName evidence="5">Acetylxylan esterase</fullName>
    </submittedName>
</protein>
<dbReference type="Gene3D" id="3.40.50.1820">
    <property type="entry name" value="alpha/beta hydrolase"/>
    <property type="match status" value="1"/>
</dbReference>
<dbReference type="EMBL" id="SMNA01000002">
    <property type="protein sequence ID" value="TDE97208.1"/>
    <property type="molecule type" value="Genomic_DNA"/>
</dbReference>
<evidence type="ECO:0000256" key="2">
    <source>
        <dbReference type="ARBA" id="ARBA00022729"/>
    </source>
</evidence>
<feature type="domain" description="4-O-methyl-glucuronoyl methylesterase-like" evidence="4">
    <location>
        <begin position="162"/>
        <end position="315"/>
    </location>
</feature>
<evidence type="ECO:0000259" key="4">
    <source>
        <dbReference type="Pfam" id="PF22244"/>
    </source>
</evidence>
<dbReference type="SUPFAM" id="SSF53474">
    <property type="entry name" value="alpha/beta-Hydrolases"/>
    <property type="match status" value="1"/>
</dbReference>
<dbReference type="InterPro" id="IPR029058">
    <property type="entry name" value="AB_hydrolase_fold"/>
</dbReference>
<dbReference type="RefSeq" id="WP_133106135.1">
    <property type="nucleotide sequence ID" value="NZ_SMNA01000002.1"/>
</dbReference>
<comment type="caution">
    <text evidence="5">The sequence shown here is derived from an EMBL/GenBank/DDBJ whole genome shotgun (WGS) entry which is preliminary data.</text>
</comment>
<keyword evidence="6" id="KW-1185">Reference proteome</keyword>
<dbReference type="Proteomes" id="UP000504882">
    <property type="component" value="Unassembled WGS sequence"/>
</dbReference>
<proteinExistence type="predicted"/>
<keyword evidence="2" id="KW-0732">Signal</keyword>
<name>A0ABY2E899_9MICO</name>
<evidence type="ECO:0000256" key="3">
    <source>
        <dbReference type="ARBA" id="ARBA00022801"/>
    </source>
</evidence>
<accession>A0ABY2E899</accession>
<dbReference type="Pfam" id="PF22244">
    <property type="entry name" value="GCE_fung"/>
    <property type="match status" value="1"/>
</dbReference>
<evidence type="ECO:0000313" key="6">
    <source>
        <dbReference type="Proteomes" id="UP000504882"/>
    </source>
</evidence>
<evidence type="ECO:0000313" key="5">
    <source>
        <dbReference type="EMBL" id="TDE97208.1"/>
    </source>
</evidence>
<keyword evidence="1" id="KW-0719">Serine esterase</keyword>
<evidence type="ECO:0000256" key="1">
    <source>
        <dbReference type="ARBA" id="ARBA00022487"/>
    </source>
</evidence>